<evidence type="ECO:0000313" key="2">
    <source>
        <dbReference type="Proteomes" id="UP000584867"/>
    </source>
</evidence>
<evidence type="ECO:0000313" key="1">
    <source>
        <dbReference type="EMBL" id="MBB5066327.1"/>
    </source>
</evidence>
<organism evidence="1 2">
    <name type="scientific">Granulicella mallensis</name>
    <dbReference type="NCBI Taxonomy" id="940614"/>
    <lineage>
        <taxon>Bacteria</taxon>
        <taxon>Pseudomonadati</taxon>
        <taxon>Acidobacteriota</taxon>
        <taxon>Terriglobia</taxon>
        <taxon>Terriglobales</taxon>
        <taxon>Acidobacteriaceae</taxon>
        <taxon>Granulicella</taxon>
    </lineage>
</organism>
<comment type="caution">
    <text evidence="1">The sequence shown here is derived from an EMBL/GenBank/DDBJ whole genome shotgun (WGS) entry which is preliminary data.</text>
</comment>
<name>A0A7W7ZV31_9BACT</name>
<dbReference type="AlphaFoldDB" id="A0A7W7ZV31"/>
<gene>
    <name evidence="1" type="ORF">HDF15_004704</name>
</gene>
<reference evidence="1 2" key="1">
    <citation type="submission" date="2020-08" db="EMBL/GenBank/DDBJ databases">
        <title>Genomic Encyclopedia of Type Strains, Phase IV (KMG-V): Genome sequencing to study the core and pangenomes of soil and plant-associated prokaryotes.</title>
        <authorList>
            <person name="Whitman W."/>
        </authorList>
    </citation>
    <scope>NUCLEOTIDE SEQUENCE [LARGE SCALE GENOMIC DNA]</scope>
    <source>
        <strain evidence="1 2">X5P3</strain>
    </source>
</reference>
<accession>A0A7W7ZV31</accession>
<protein>
    <submittedName>
        <fullName evidence="1">Uncharacterized protein</fullName>
    </submittedName>
</protein>
<sequence>MPKESLPYIAGCDADDSVLSGVVGGQASEYLDAKNSFPEVFLPPGYRLFDDVFEKLPATIASAEGFAFEDFLKMTADLPKVVRKLHRERELFSLFVYM</sequence>
<proteinExistence type="predicted"/>
<dbReference type="EMBL" id="JACHIO010000026">
    <property type="protein sequence ID" value="MBB5066327.1"/>
    <property type="molecule type" value="Genomic_DNA"/>
</dbReference>
<dbReference type="Proteomes" id="UP000584867">
    <property type="component" value="Unassembled WGS sequence"/>
</dbReference>
<dbReference type="RefSeq" id="WP_184259739.1">
    <property type="nucleotide sequence ID" value="NZ_JACHIO010000026.1"/>
</dbReference>